<evidence type="ECO:0000313" key="2">
    <source>
        <dbReference type="EMBL" id="GGM78184.1"/>
    </source>
</evidence>
<evidence type="ECO:0000313" key="3">
    <source>
        <dbReference type="Proteomes" id="UP000637578"/>
    </source>
</evidence>
<gene>
    <name evidence="2" type="ORF">GCM10012275_56030</name>
</gene>
<evidence type="ECO:0000256" key="1">
    <source>
        <dbReference type="SAM" id="MobiDB-lite"/>
    </source>
</evidence>
<protein>
    <submittedName>
        <fullName evidence="2">Uncharacterized protein</fullName>
    </submittedName>
</protein>
<name>A0A8J3FY10_9PSEU</name>
<sequence length="121" mass="13368">MRVGGKGPTHGRYIDPDGVDHPVRSGAEDDGLDRELAKFMVERGLVPPQMTNPGGATHVELKVAYRMRSSNTPYAELAINNKIDRERWGCHELLPKVLLPGQTLVIHDSTGTHTYRGKPQS</sequence>
<dbReference type="Pfam" id="PF14428">
    <property type="entry name" value="DddA-like"/>
    <property type="match status" value="1"/>
</dbReference>
<reference evidence="2" key="2">
    <citation type="submission" date="2020-09" db="EMBL/GenBank/DDBJ databases">
        <authorList>
            <person name="Sun Q."/>
            <person name="Zhou Y."/>
        </authorList>
    </citation>
    <scope>NUCLEOTIDE SEQUENCE</scope>
    <source>
        <strain evidence="2">CGMCC 4.5737</strain>
    </source>
</reference>
<feature type="compositionally biased region" description="Basic and acidic residues" evidence="1">
    <location>
        <begin position="12"/>
        <end position="24"/>
    </location>
</feature>
<dbReference type="AlphaFoldDB" id="A0A8J3FY10"/>
<feature type="region of interest" description="Disordered" evidence="1">
    <location>
        <begin position="1"/>
        <end position="24"/>
    </location>
</feature>
<keyword evidence="3" id="KW-1185">Reference proteome</keyword>
<dbReference type="Proteomes" id="UP000637578">
    <property type="component" value="Unassembled WGS sequence"/>
</dbReference>
<reference evidence="2" key="1">
    <citation type="journal article" date="2014" name="Int. J. Syst. Evol. Microbiol.">
        <title>Complete genome sequence of Corynebacterium casei LMG S-19264T (=DSM 44701T), isolated from a smear-ripened cheese.</title>
        <authorList>
            <consortium name="US DOE Joint Genome Institute (JGI-PGF)"/>
            <person name="Walter F."/>
            <person name="Albersmeier A."/>
            <person name="Kalinowski J."/>
            <person name="Ruckert C."/>
        </authorList>
    </citation>
    <scope>NUCLEOTIDE SEQUENCE</scope>
    <source>
        <strain evidence="2">CGMCC 4.5737</strain>
    </source>
</reference>
<dbReference type="EMBL" id="BMMK01000041">
    <property type="protein sequence ID" value="GGM78184.1"/>
    <property type="molecule type" value="Genomic_DNA"/>
</dbReference>
<accession>A0A8J3FY10</accession>
<proteinExistence type="predicted"/>
<organism evidence="2 3">
    <name type="scientific">Longimycelium tulufanense</name>
    <dbReference type="NCBI Taxonomy" id="907463"/>
    <lineage>
        <taxon>Bacteria</taxon>
        <taxon>Bacillati</taxon>
        <taxon>Actinomycetota</taxon>
        <taxon>Actinomycetes</taxon>
        <taxon>Pseudonocardiales</taxon>
        <taxon>Pseudonocardiaceae</taxon>
        <taxon>Longimycelium</taxon>
    </lineage>
</organism>
<dbReference type="InterPro" id="IPR032724">
    <property type="entry name" value="SCP1.201-like"/>
</dbReference>
<comment type="caution">
    <text evidence="2">The sequence shown here is derived from an EMBL/GenBank/DDBJ whole genome shotgun (WGS) entry which is preliminary data.</text>
</comment>